<organism evidence="1">
    <name type="scientific">Anguilla anguilla</name>
    <name type="common">European freshwater eel</name>
    <name type="synonym">Muraena anguilla</name>
    <dbReference type="NCBI Taxonomy" id="7936"/>
    <lineage>
        <taxon>Eukaryota</taxon>
        <taxon>Metazoa</taxon>
        <taxon>Chordata</taxon>
        <taxon>Craniata</taxon>
        <taxon>Vertebrata</taxon>
        <taxon>Euteleostomi</taxon>
        <taxon>Actinopterygii</taxon>
        <taxon>Neopterygii</taxon>
        <taxon>Teleostei</taxon>
        <taxon>Anguilliformes</taxon>
        <taxon>Anguillidae</taxon>
        <taxon>Anguilla</taxon>
    </lineage>
</organism>
<reference evidence="1" key="1">
    <citation type="submission" date="2014-11" db="EMBL/GenBank/DDBJ databases">
        <authorList>
            <person name="Amaro Gonzalez C."/>
        </authorList>
    </citation>
    <scope>NUCLEOTIDE SEQUENCE</scope>
</reference>
<protein>
    <submittedName>
        <fullName evidence="1">Uncharacterized protein</fullName>
    </submittedName>
</protein>
<dbReference type="AlphaFoldDB" id="A0A0E9UWG0"/>
<reference evidence="1" key="2">
    <citation type="journal article" date="2015" name="Fish Shellfish Immunol.">
        <title>Early steps in the European eel (Anguilla anguilla)-Vibrio vulnificus interaction in the gills: Role of the RtxA13 toxin.</title>
        <authorList>
            <person name="Callol A."/>
            <person name="Pajuelo D."/>
            <person name="Ebbesson L."/>
            <person name="Teles M."/>
            <person name="MacKenzie S."/>
            <person name="Amaro C."/>
        </authorList>
    </citation>
    <scope>NUCLEOTIDE SEQUENCE</scope>
</reference>
<name>A0A0E9UWG0_ANGAN</name>
<sequence length="33" mass="4128">MHEHYIRFKWFIKGAKFEIKIMIFMASGFYTQQ</sequence>
<accession>A0A0E9UWG0</accession>
<dbReference type="EMBL" id="GBXM01039299">
    <property type="protein sequence ID" value="JAH69278.1"/>
    <property type="molecule type" value="Transcribed_RNA"/>
</dbReference>
<proteinExistence type="predicted"/>
<evidence type="ECO:0000313" key="1">
    <source>
        <dbReference type="EMBL" id="JAH69278.1"/>
    </source>
</evidence>